<evidence type="ECO:0000313" key="1">
    <source>
        <dbReference type="EMBL" id="RFN46070.1"/>
    </source>
</evidence>
<dbReference type="Proteomes" id="UP000265631">
    <property type="component" value="Unassembled WGS sequence"/>
</dbReference>
<dbReference type="OrthoDB" id="5101662at2759"/>
<keyword evidence="2" id="KW-1185">Reference proteome</keyword>
<gene>
    <name evidence="1" type="ORF">FIE12Z_9671</name>
</gene>
<comment type="caution">
    <text evidence="1">The sequence shown here is derived from an EMBL/GenBank/DDBJ whole genome shotgun (WGS) entry which is preliminary data.</text>
</comment>
<proteinExistence type="predicted"/>
<accession>A0A395ME24</accession>
<dbReference type="AlphaFoldDB" id="A0A395ME24"/>
<sequence>MTGRGMVVKPHILPRPDITLETRPVPRERHYALRSIGPGSTPEVRENYQPVKELLQQASKYGLKPNIYCEEDIRPLLKLLTSEHDIDWREDGSRDEILDPTWGPTIMVTAYSEKARQSLDRALSNLVEACRRFLFKDPRLEAYAQETFNRLKFEVIENKDSLENASDDRVREEFNAHVRSLRLFGDLKDEIRRAEVFGYNLNRPMGPRRYDICIALDEKAIEQLAILTFTENVDENARVLRNVSVKLIDRGWYYPEEADLEWVHGSGPNERCYDGRDMCPVYDIPLICAMYHDHCGLDELFPLSTYHKRLY</sequence>
<organism evidence="1 2">
    <name type="scientific">Fusarium flagelliforme</name>
    <dbReference type="NCBI Taxonomy" id="2675880"/>
    <lineage>
        <taxon>Eukaryota</taxon>
        <taxon>Fungi</taxon>
        <taxon>Dikarya</taxon>
        <taxon>Ascomycota</taxon>
        <taxon>Pezizomycotina</taxon>
        <taxon>Sordariomycetes</taxon>
        <taxon>Hypocreomycetidae</taxon>
        <taxon>Hypocreales</taxon>
        <taxon>Nectriaceae</taxon>
        <taxon>Fusarium</taxon>
        <taxon>Fusarium incarnatum-equiseti species complex</taxon>
    </lineage>
</organism>
<reference evidence="1 2" key="1">
    <citation type="journal article" date="2018" name="PLoS Pathog.">
        <title>Evolution of structural diversity of trichothecenes, a family of toxins produced by plant pathogenic and entomopathogenic fungi.</title>
        <authorList>
            <person name="Proctor R.H."/>
            <person name="McCormick S.P."/>
            <person name="Kim H.S."/>
            <person name="Cardoza R.E."/>
            <person name="Stanley A.M."/>
            <person name="Lindo L."/>
            <person name="Kelly A."/>
            <person name="Brown D.W."/>
            <person name="Lee T."/>
            <person name="Vaughan M.M."/>
            <person name="Alexander N.J."/>
            <person name="Busman M."/>
            <person name="Gutierrez S."/>
        </authorList>
    </citation>
    <scope>NUCLEOTIDE SEQUENCE [LARGE SCALE GENOMIC DNA]</scope>
    <source>
        <strain evidence="1 2">NRRL 13405</strain>
    </source>
</reference>
<name>A0A395ME24_9HYPO</name>
<protein>
    <submittedName>
        <fullName evidence="1">Uncharacterized protein</fullName>
    </submittedName>
</protein>
<dbReference type="EMBL" id="PXXK01000322">
    <property type="protein sequence ID" value="RFN46070.1"/>
    <property type="molecule type" value="Genomic_DNA"/>
</dbReference>
<evidence type="ECO:0000313" key="2">
    <source>
        <dbReference type="Proteomes" id="UP000265631"/>
    </source>
</evidence>